<keyword evidence="6" id="KW-1185">Reference proteome</keyword>
<accession>A0A5S5D6M6</accession>
<evidence type="ECO:0000313" key="5">
    <source>
        <dbReference type="EMBL" id="TYP91094.1"/>
    </source>
</evidence>
<dbReference type="Pfam" id="PF12833">
    <property type="entry name" value="HTH_18"/>
    <property type="match status" value="1"/>
</dbReference>
<dbReference type="Proteomes" id="UP000325105">
    <property type="component" value="Unassembled WGS sequence"/>
</dbReference>
<keyword evidence="1" id="KW-0805">Transcription regulation</keyword>
<dbReference type="RefSeq" id="WP_148909777.1">
    <property type="nucleotide sequence ID" value="NZ_VNHX01000022.1"/>
</dbReference>
<dbReference type="InterPro" id="IPR018060">
    <property type="entry name" value="HTH_AraC"/>
</dbReference>
<dbReference type="SUPFAM" id="SSF46689">
    <property type="entry name" value="Homeodomain-like"/>
    <property type="match status" value="1"/>
</dbReference>
<proteinExistence type="predicted"/>
<organism evidence="5 6">
    <name type="scientific">Sphingobacterium allocomposti</name>
    <dbReference type="NCBI Taxonomy" id="415956"/>
    <lineage>
        <taxon>Bacteria</taxon>
        <taxon>Pseudomonadati</taxon>
        <taxon>Bacteroidota</taxon>
        <taxon>Sphingobacteriia</taxon>
        <taxon>Sphingobacteriales</taxon>
        <taxon>Sphingobacteriaceae</taxon>
        <taxon>Sphingobacterium</taxon>
    </lineage>
</organism>
<sequence length="138" mass="16089">MYALVAHHCIEELLIEGFEQLESPTQIEHMRKLSDLGVVNTFTVLVNKHYRKNTTVAYYANLMNMTYQKLSEICFNVLGKSAKDVISDIVIKEAIRYIRNTNLSISQISYELGFTDESNFRRFFKKHTGKTALTFRQR</sequence>
<evidence type="ECO:0000313" key="6">
    <source>
        <dbReference type="Proteomes" id="UP000325105"/>
    </source>
</evidence>
<protein>
    <submittedName>
        <fullName evidence="5">AraC-like DNA-binding protein</fullName>
    </submittedName>
</protein>
<reference evidence="5 6" key="1">
    <citation type="submission" date="2019-07" db="EMBL/GenBank/DDBJ databases">
        <title>Genomic Encyclopedia of Archaeal and Bacterial Type Strains, Phase II (KMG-II): from individual species to whole genera.</title>
        <authorList>
            <person name="Goeker M."/>
        </authorList>
    </citation>
    <scope>NUCLEOTIDE SEQUENCE [LARGE SCALE GENOMIC DNA]</scope>
    <source>
        <strain evidence="5 6">DSM 18850</strain>
    </source>
</reference>
<feature type="domain" description="HTH araC/xylS-type" evidence="4">
    <location>
        <begin position="40"/>
        <end position="138"/>
    </location>
</feature>
<dbReference type="GO" id="GO:0043565">
    <property type="term" value="F:sequence-specific DNA binding"/>
    <property type="evidence" value="ECO:0007669"/>
    <property type="project" value="InterPro"/>
</dbReference>
<evidence type="ECO:0000256" key="3">
    <source>
        <dbReference type="ARBA" id="ARBA00023163"/>
    </source>
</evidence>
<dbReference type="Gene3D" id="1.10.10.60">
    <property type="entry name" value="Homeodomain-like"/>
    <property type="match status" value="1"/>
</dbReference>
<dbReference type="PANTHER" id="PTHR43280">
    <property type="entry name" value="ARAC-FAMILY TRANSCRIPTIONAL REGULATOR"/>
    <property type="match status" value="1"/>
</dbReference>
<keyword evidence="2 5" id="KW-0238">DNA-binding</keyword>
<dbReference type="PROSITE" id="PS01124">
    <property type="entry name" value="HTH_ARAC_FAMILY_2"/>
    <property type="match status" value="1"/>
</dbReference>
<dbReference type="GO" id="GO:0003700">
    <property type="term" value="F:DNA-binding transcription factor activity"/>
    <property type="evidence" value="ECO:0007669"/>
    <property type="project" value="InterPro"/>
</dbReference>
<evidence type="ECO:0000259" key="4">
    <source>
        <dbReference type="PROSITE" id="PS01124"/>
    </source>
</evidence>
<dbReference type="AlphaFoldDB" id="A0A5S5D6M6"/>
<dbReference type="SMART" id="SM00342">
    <property type="entry name" value="HTH_ARAC"/>
    <property type="match status" value="1"/>
</dbReference>
<evidence type="ECO:0000256" key="2">
    <source>
        <dbReference type="ARBA" id="ARBA00023125"/>
    </source>
</evidence>
<dbReference type="InterPro" id="IPR009057">
    <property type="entry name" value="Homeodomain-like_sf"/>
</dbReference>
<dbReference type="OrthoDB" id="2585681at2"/>
<evidence type="ECO:0000256" key="1">
    <source>
        <dbReference type="ARBA" id="ARBA00023015"/>
    </source>
</evidence>
<keyword evidence="3" id="KW-0804">Transcription</keyword>
<comment type="caution">
    <text evidence="5">The sequence shown here is derived from an EMBL/GenBank/DDBJ whole genome shotgun (WGS) entry which is preliminary data.</text>
</comment>
<gene>
    <name evidence="5" type="ORF">BC792_12261</name>
</gene>
<dbReference type="PANTHER" id="PTHR43280:SF32">
    <property type="entry name" value="TRANSCRIPTIONAL REGULATORY PROTEIN"/>
    <property type="match status" value="1"/>
</dbReference>
<name>A0A5S5D6M6_9SPHI</name>
<dbReference type="EMBL" id="VNHX01000022">
    <property type="protein sequence ID" value="TYP91094.1"/>
    <property type="molecule type" value="Genomic_DNA"/>
</dbReference>